<keyword evidence="2" id="KW-1185">Reference proteome</keyword>
<dbReference type="EMBL" id="JBHFFA010000003">
    <property type="protein sequence ID" value="KAL2633330.1"/>
    <property type="molecule type" value="Genomic_DNA"/>
</dbReference>
<reference evidence="1 2" key="1">
    <citation type="submission" date="2024-09" db="EMBL/GenBank/DDBJ databases">
        <title>Chromosome-scale assembly of Riccia fluitans.</title>
        <authorList>
            <person name="Paukszto L."/>
            <person name="Sawicki J."/>
            <person name="Karawczyk K."/>
            <person name="Piernik-Szablinska J."/>
            <person name="Szczecinska M."/>
            <person name="Mazdziarz M."/>
        </authorList>
    </citation>
    <scope>NUCLEOTIDE SEQUENCE [LARGE SCALE GENOMIC DNA]</scope>
    <source>
        <strain evidence="1">Rf_01</strain>
        <tissue evidence="1">Aerial parts of the thallus</tissue>
    </source>
</reference>
<dbReference type="Proteomes" id="UP001605036">
    <property type="component" value="Unassembled WGS sequence"/>
</dbReference>
<evidence type="ECO:0000313" key="2">
    <source>
        <dbReference type="Proteomes" id="UP001605036"/>
    </source>
</evidence>
<protein>
    <submittedName>
        <fullName evidence="1">Uncharacterized protein</fullName>
    </submittedName>
</protein>
<dbReference type="AlphaFoldDB" id="A0ABD1YRQ4"/>
<evidence type="ECO:0000313" key="1">
    <source>
        <dbReference type="EMBL" id="KAL2633330.1"/>
    </source>
</evidence>
<sequence length="206" mass="23254">MNKLVVKGWDPDNHFDKCYLENRRKLLAYGEVMASNSKRKNSRIRPCFSEKAVVVNTSNFSTLRELLASRSPMVFENSSVREYEKVRYFSIEEDEDQKQFQLKAAGYIAYCRERALEETAKMENISRFGVSALPDEVVPSKSKSAPTDSAPSCTALVPVTKDKEKSQGRIKRKLAQAAAKVKMIGGAALASAKLVRSEFRKGFRDR</sequence>
<proteinExistence type="predicted"/>
<organism evidence="1 2">
    <name type="scientific">Riccia fluitans</name>
    <dbReference type="NCBI Taxonomy" id="41844"/>
    <lineage>
        <taxon>Eukaryota</taxon>
        <taxon>Viridiplantae</taxon>
        <taxon>Streptophyta</taxon>
        <taxon>Embryophyta</taxon>
        <taxon>Marchantiophyta</taxon>
        <taxon>Marchantiopsida</taxon>
        <taxon>Marchantiidae</taxon>
        <taxon>Marchantiales</taxon>
        <taxon>Ricciaceae</taxon>
        <taxon>Riccia</taxon>
    </lineage>
</organism>
<name>A0ABD1YRQ4_9MARC</name>
<accession>A0ABD1YRQ4</accession>
<comment type="caution">
    <text evidence="1">The sequence shown here is derived from an EMBL/GenBank/DDBJ whole genome shotgun (WGS) entry which is preliminary data.</text>
</comment>
<gene>
    <name evidence="1" type="ORF">R1flu_004809</name>
</gene>